<organism evidence="5 8">
    <name type="scientific">Fusobacterium nucleatum subsp. polymorphum</name>
    <name type="common">Fusobacterium polymorphum</name>
    <dbReference type="NCBI Taxonomy" id="76857"/>
    <lineage>
        <taxon>Bacteria</taxon>
        <taxon>Fusobacteriati</taxon>
        <taxon>Fusobacteriota</taxon>
        <taxon>Fusobacteriia</taxon>
        <taxon>Fusobacteriales</taxon>
        <taxon>Fusobacteriaceae</taxon>
        <taxon>Fusobacterium</taxon>
    </lineage>
</organism>
<dbReference type="GO" id="GO:0051607">
    <property type="term" value="P:defense response to virus"/>
    <property type="evidence" value="ECO:0007669"/>
    <property type="project" value="UniProtKB-KW"/>
</dbReference>
<reference evidence="4 7" key="3">
    <citation type="submission" date="2017-06" db="EMBL/GenBank/DDBJ databases">
        <title>Genome sequencing of Fusobacterium nucleatum subsp. polymorphum KCOM 1275 (=ChDC F310).</title>
        <authorList>
            <person name="Kook J.-K."/>
            <person name="Park S.-N."/>
            <person name="Lim Y.K."/>
            <person name="Roh H."/>
        </authorList>
    </citation>
    <scope>NUCLEOTIDE SEQUENCE [LARGE SCALE GENOMIC DNA]</scope>
    <source>
        <strain evidence="4 7">KCOM 1275</strain>
    </source>
</reference>
<evidence type="ECO:0000313" key="3">
    <source>
        <dbReference type="EMBL" id="ALM94003.1"/>
    </source>
</evidence>
<proteinExistence type="predicted"/>
<keyword evidence="1" id="KW-0051">Antiviral defense</keyword>
<dbReference type="AlphaFoldDB" id="A0A0S1YUB8"/>
<dbReference type="CDD" id="cd09650">
    <property type="entry name" value="Cas7_I"/>
    <property type="match status" value="1"/>
</dbReference>
<evidence type="ECO:0000313" key="4">
    <source>
        <dbReference type="EMBL" id="ASG27663.1"/>
    </source>
</evidence>
<evidence type="ECO:0000313" key="8">
    <source>
        <dbReference type="Proteomes" id="UP000224507"/>
    </source>
</evidence>
<accession>A0A0S1YUB8</accession>
<dbReference type="Proteomes" id="UP000067061">
    <property type="component" value="Chromosome"/>
</dbReference>
<dbReference type="EMBL" id="CP013121">
    <property type="protein sequence ID" value="ALM94003.1"/>
    <property type="molecule type" value="Genomic_DNA"/>
</dbReference>
<reference evidence="5 8" key="2">
    <citation type="submission" date="2017-06" db="EMBL/GenBank/DDBJ databases">
        <title>Draft genome sequence of Fusobacterium nucleatum subsp. polymorphum KCOM 1274 (=ChDC F309).</title>
        <authorList>
            <person name="Kook J.-K."/>
            <person name="Park S.-N."/>
            <person name="Lim Y.K."/>
            <person name="Roh H."/>
        </authorList>
    </citation>
    <scope>NUCLEOTIDE SEQUENCE [LARGE SCALE GENOMIC DNA]</scope>
    <source>
        <strain evidence="5">KCOM 1274</strain>
        <strain evidence="8">KCOM 1274 (ChDC F309)</strain>
    </source>
</reference>
<sequence length="300" mass="33895">MKKNALTLTVVANMTSNYSEGLGNISSVQKIYRDRNVYAIRSRESLKNAIMVQSGMYEDLETEANGATQKKVDENLNATNCRALEGGYMNTKESTYVRNSSFYLTDAISTESFINETRFHNNLYLATNYANTHTDKNGKTLNVQKDAGEVGLMPYQYEYEKSLKVYSLTIDLEKVGKDPNFPDKEADNNEKFERVKSLLEAVENLSLVVKGNLDNAEPVFAIGGLSLRKTHYFENVVRVEQGALVLGEALKEKKEDGFNCALLKGDIFTNEVEIIKELQPISMREFFKSLIEDVKNYYGV</sequence>
<dbReference type="InterPro" id="IPR010154">
    <property type="entry name" value="CRISPR-assoc_Cas7/Cst2/DevR"/>
</dbReference>
<evidence type="ECO:0000313" key="6">
    <source>
        <dbReference type="Proteomes" id="UP000067061"/>
    </source>
</evidence>
<name>A0A0S1YUB8_FUSNP</name>
<protein>
    <submittedName>
        <fullName evidence="5">Type I-B CRISPR-associated protein Cas7/Cst2/DevR</fullName>
    </submittedName>
</protein>
<dbReference type="NCBIfam" id="TIGR02585">
    <property type="entry name" value="cas_Cst2_DevR"/>
    <property type="match status" value="1"/>
</dbReference>
<evidence type="ECO:0000313" key="7">
    <source>
        <dbReference type="Proteomes" id="UP000197638"/>
    </source>
</evidence>
<dbReference type="Proteomes" id="UP000224507">
    <property type="component" value="Unassembled WGS sequence"/>
</dbReference>
<gene>
    <name evidence="5" type="primary">cas7i</name>
    <name evidence="5" type="ORF">CBG56_00920</name>
    <name evidence="4" type="ORF">CBG61_01080</name>
    <name evidence="3" type="ORF">RO02_05025</name>
</gene>
<dbReference type="Proteomes" id="UP000197638">
    <property type="component" value="Chromosome"/>
</dbReference>
<evidence type="ECO:0000256" key="2">
    <source>
        <dbReference type="ARBA" id="ARBA00025626"/>
    </source>
</evidence>
<dbReference type="EMBL" id="CP022123">
    <property type="protein sequence ID" value="ASG27663.1"/>
    <property type="molecule type" value="Genomic_DNA"/>
</dbReference>
<reference evidence="3 6" key="1">
    <citation type="submission" date="2015-11" db="EMBL/GenBank/DDBJ databases">
        <authorList>
            <person name="Kook J.-K."/>
            <person name="Park S.-N."/>
            <person name="Lim Y.K."/>
            <person name="Jo E."/>
        </authorList>
    </citation>
    <scope>NUCLEOTIDE SEQUENCE [LARGE SCALE GENOMIC DNA]</scope>
    <source>
        <strain evidence="3 6">ChDC F306</strain>
    </source>
</reference>
<evidence type="ECO:0000256" key="1">
    <source>
        <dbReference type="ARBA" id="ARBA00023118"/>
    </source>
</evidence>
<evidence type="ECO:0000313" key="5">
    <source>
        <dbReference type="EMBL" id="PHI17574.1"/>
    </source>
</evidence>
<dbReference type="RefSeq" id="WP_032889022.1">
    <property type="nucleotide sequence ID" value="NZ_CP013121.1"/>
</dbReference>
<dbReference type="NCBIfam" id="TIGR01875">
    <property type="entry name" value="cas_MJ0381"/>
    <property type="match status" value="1"/>
</dbReference>
<dbReference type="InterPro" id="IPR013414">
    <property type="entry name" value="Cas7/Cst2/DevR_sub_I-B/Tneap"/>
</dbReference>
<dbReference type="Pfam" id="PF01905">
    <property type="entry name" value="DevR"/>
    <property type="match status" value="1"/>
</dbReference>
<dbReference type="EMBL" id="NIRO01000001">
    <property type="protein sequence ID" value="PHI17574.1"/>
    <property type="molecule type" value="Genomic_DNA"/>
</dbReference>
<comment type="function">
    <text evidence="2">CRISPR (clustered regularly interspaced short palindromic repeat) is an adaptive immune system that provides protection against mobile genetic elements (viruses, transposable elements and conjugative plasmids). CRISPR clusters contain spacers, sequences complementary to antecedent mobile elements, and target invading nucleic acids. CRISPR clusters are transcribed and processed into CRISPR RNA (crRNA).</text>
</comment>